<evidence type="ECO:0000313" key="18">
    <source>
        <dbReference type="EMBL" id="CAH0387033.1"/>
    </source>
</evidence>
<feature type="compositionally biased region" description="Basic and acidic residues" evidence="16">
    <location>
        <begin position="970"/>
        <end position="986"/>
    </location>
</feature>
<feature type="compositionally biased region" description="Polar residues" evidence="16">
    <location>
        <begin position="290"/>
        <end position="303"/>
    </location>
</feature>
<dbReference type="Proteomes" id="UP001152759">
    <property type="component" value="Chromosome 3"/>
</dbReference>
<feature type="region of interest" description="Disordered" evidence="16">
    <location>
        <begin position="950"/>
        <end position="1005"/>
    </location>
</feature>
<protein>
    <recommendedName>
        <fullName evidence="4">Speckle targeted PIP5K1A-regulated poly(A) polymerase</fullName>
        <ecNumber evidence="3">2.7.7.52</ecNumber>
    </recommendedName>
    <alternativeName>
        <fullName evidence="12">RNA-binding motif protein 21</fullName>
    </alternativeName>
    <alternativeName>
        <fullName evidence="13">U6 snRNA-specific terminal uridylyltransferase 1</fullName>
    </alternativeName>
</protein>
<dbReference type="KEGG" id="btab:109038975"/>
<proteinExistence type="predicted"/>
<accession>A0A9P0A5Q7</accession>
<organism evidence="18 19">
    <name type="scientific">Bemisia tabaci</name>
    <name type="common">Sweetpotato whitefly</name>
    <name type="synonym">Aleurodes tabaci</name>
    <dbReference type="NCBI Taxonomy" id="7038"/>
    <lineage>
        <taxon>Eukaryota</taxon>
        <taxon>Metazoa</taxon>
        <taxon>Ecdysozoa</taxon>
        <taxon>Arthropoda</taxon>
        <taxon>Hexapoda</taxon>
        <taxon>Insecta</taxon>
        <taxon>Pterygota</taxon>
        <taxon>Neoptera</taxon>
        <taxon>Paraneoptera</taxon>
        <taxon>Hemiptera</taxon>
        <taxon>Sternorrhyncha</taxon>
        <taxon>Aleyrodoidea</taxon>
        <taxon>Aleyrodidae</taxon>
        <taxon>Aleyrodinae</taxon>
        <taxon>Bemisia</taxon>
    </lineage>
</organism>
<evidence type="ECO:0000256" key="4">
    <source>
        <dbReference type="ARBA" id="ARBA00021679"/>
    </source>
</evidence>
<evidence type="ECO:0000256" key="15">
    <source>
        <dbReference type="PROSITE-ProRule" id="PRU00176"/>
    </source>
</evidence>
<dbReference type="SUPFAM" id="SSF54928">
    <property type="entry name" value="RNA-binding domain, RBD"/>
    <property type="match status" value="1"/>
</dbReference>
<dbReference type="CDD" id="cd05402">
    <property type="entry name" value="NT_PAP_TUTase"/>
    <property type="match status" value="1"/>
</dbReference>
<dbReference type="SUPFAM" id="SSF81301">
    <property type="entry name" value="Nucleotidyltransferase"/>
    <property type="match status" value="1"/>
</dbReference>
<evidence type="ECO:0000313" key="19">
    <source>
        <dbReference type="Proteomes" id="UP001152759"/>
    </source>
</evidence>
<comment type="cofactor">
    <cofactor evidence="1">
        <name>Mn(2+)</name>
        <dbReference type="ChEBI" id="CHEBI:29035"/>
    </cofactor>
</comment>
<dbReference type="EC" id="2.7.7.52" evidence="3"/>
<dbReference type="GO" id="GO:0003723">
    <property type="term" value="F:RNA binding"/>
    <property type="evidence" value="ECO:0007669"/>
    <property type="project" value="UniProtKB-UniRule"/>
</dbReference>
<keyword evidence="5" id="KW-0808">Transferase</keyword>
<dbReference type="InterPro" id="IPR000504">
    <property type="entry name" value="RRM_dom"/>
</dbReference>
<keyword evidence="8" id="KW-0547">Nucleotide-binding</keyword>
<evidence type="ECO:0000256" key="2">
    <source>
        <dbReference type="ARBA" id="ARBA00001946"/>
    </source>
</evidence>
<dbReference type="Gene3D" id="3.30.70.330">
    <property type="match status" value="1"/>
</dbReference>
<gene>
    <name evidence="18" type="ORF">BEMITA_LOCUS6092</name>
</gene>
<comment type="cofactor">
    <cofactor evidence="2">
        <name>Mg(2+)</name>
        <dbReference type="ChEBI" id="CHEBI:18420"/>
    </cofactor>
</comment>
<reference evidence="18" key="1">
    <citation type="submission" date="2021-12" db="EMBL/GenBank/DDBJ databases">
        <authorList>
            <person name="King R."/>
        </authorList>
    </citation>
    <scope>NUCLEOTIDE SEQUENCE</scope>
</reference>
<evidence type="ECO:0000256" key="9">
    <source>
        <dbReference type="ARBA" id="ARBA00022840"/>
    </source>
</evidence>
<feature type="compositionally biased region" description="Basic and acidic residues" evidence="16">
    <location>
        <begin position="268"/>
        <end position="289"/>
    </location>
</feature>
<dbReference type="Gene3D" id="1.10.1410.10">
    <property type="match status" value="1"/>
</dbReference>
<keyword evidence="9" id="KW-0067">ATP-binding</keyword>
<dbReference type="PROSITE" id="PS00028">
    <property type="entry name" value="ZINC_FINGER_C2H2_1"/>
    <property type="match status" value="1"/>
</dbReference>
<feature type="compositionally biased region" description="Basic and acidic residues" evidence="16">
    <location>
        <begin position="244"/>
        <end position="259"/>
    </location>
</feature>
<dbReference type="GO" id="GO:0005524">
    <property type="term" value="F:ATP binding"/>
    <property type="evidence" value="ECO:0007669"/>
    <property type="project" value="UniProtKB-KW"/>
</dbReference>
<sequence length="1016" mass="116758">MESTTPTNKRKQSATCETCDVMFSNEQDLYAHFLTKDHMMASTEATELRRPFCVHDPSQAVYVRGLSLRNSLHDLQDVFRPYGEIKQLILTKVSKYEAGCLVEYAEVGAVDAVLKKSPLLNGTKLHVKKYSIRSSLVSHETSIASQSSNKKVCTESDDVRPSSSRSSSLPETTPPLERNGTAKDTSSSQLSTSKKKEPAQLSPAEKLLKIFEHQNTPKELEDGECPEFDRRQSSVRTSSITPNIKEKSTPEKDTSKCSEESLSLVSEKSADISHHKFSEKSQKTTDRSKSTSQDRSCSVSPLNHTNIVQNTSRASLQDSPHKESPRLKIDDKMYDDQIIDFVTQLQATLPLVQYKYQEVFEDVRRAIGLLNVKYNCYLFGSSFTGLCWDGSDLDICIQWGRVVRDLELVLNDCRKVLYKSGCFDKVIIIRARTPLIRAQHKKFKLQCDISFKSRLGVYNSILIKILLLFDARLQTMIMFLKYWGQKNELVGSNKMNSYCLCWMIIFFLQVQNILPTIEFLNSFSPEHMQYMGWNVSFFNIPHVTVSEIREQFLLQNPYQEKSIRQLLIEFFDYYLTFDYGKNVICPIIGTTIPRTNFENLTDLPPSMVQFVREAQTLRMSRTNDFMFDRSFVFCLQDPIELTFNIGKCMSPKLKDHFKLCCKTATQILVTEKVYMIVPKLTQGQDSKEPEGNAYVMTGQKQVSMTVDQTLKMLKKSYCHTIGVEQSELHTDPHLWITDLFMALIMVLNKCWQFDISVCSKNQCTDEVINKKYLQFGKKLNLNWCQILYCKGSSVLFHNRKKLKKEMKSILLPNKLKNKSEFEKEIYQYTKIFQKEMSSKSSEQQSKEQFFLVFFFNPIDRVTRVEVTFMRYFKPNSIPGVNNYHAFFEYAHQNFLPLIYRSLSFVRNNRGKLDLSVELKSICDDYLNLLIPPPPSPRSVHNLSGSTVSSQSDFVQEGQSNSQATLEDVTDIVKEQQSKETHEKIKSEPSSANPADSDSDIEIVPVEPKVFECIDVE</sequence>
<dbReference type="CDD" id="cd00590">
    <property type="entry name" value="RRM_SF"/>
    <property type="match status" value="1"/>
</dbReference>
<keyword evidence="7" id="KW-0479">Metal-binding</keyword>
<dbReference type="Gene3D" id="3.30.460.10">
    <property type="entry name" value="Beta Polymerase, domain 2"/>
    <property type="match status" value="1"/>
</dbReference>
<evidence type="ECO:0000256" key="13">
    <source>
        <dbReference type="ARBA" id="ARBA00033036"/>
    </source>
</evidence>
<dbReference type="PANTHER" id="PTHR12271:SF66">
    <property type="entry name" value="TERMINAL URIDYLYLTRANSFERASE TAILOR"/>
    <property type="match status" value="1"/>
</dbReference>
<feature type="compositionally biased region" description="Polar residues" evidence="16">
    <location>
        <begin position="950"/>
        <end position="964"/>
    </location>
</feature>
<dbReference type="EMBL" id="OU963864">
    <property type="protein sequence ID" value="CAH0387033.1"/>
    <property type="molecule type" value="Genomic_DNA"/>
</dbReference>
<dbReference type="GO" id="GO:0046872">
    <property type="term" value="F:metal ion binding"/>
    <property type="evidence" value="ECO:0007669"/>
    <property type="project" value="UniProtKB-KW"/>
</dbReference>
<feature type="region of interest" description="Disordered" evidence="16">
    <location>
        <begin position="146"/>
        <end position="203"/>
    </location>
</feature>
<feature type="domain" description="RRM" evidence="17">
    <location>
        <begin position="59"/>
        <end position="139"/>
    </location>
</feature>
<feature type="region of interest" description="Disordered" evidence="16">
    <location>
        <begin position="215"/>
        <end position="303"/>
    </location>
</feature>
<evidence type="ECO:0000256" key="12">
    <source>
        <dbReference type="ARBA" id="ARBA00030790"/>
    </source>
</evidence>
<evidence type="ECO:0000256" key="6">
    <source>
        <dbReference type="ARBA" id="ARBA00022695"/>
    </source>
</evidence>
<keyword evidence="19" id="KW-1185">Reference proteome</keyword>
<dbReference type="GO" id="GO:0031123">
    <property type="term" value="P:RNA 3'-end processing"/>
    <property type="evidence" value="ECO:0007669"/>
    <property type="project" value="TreeGrafter"/>
</dbReference>
<evidence type="ECO:0000256" key="7">
    <source>
        <dbReference type="ARBA" id="ARBA00022723"/>
    </source>
</evidence>
<evidence type="ECO:0000256" key="14">
    <source>
        <dbReference type="ARBA" id="ARBA00049105"/>
    </source>
</evidence>
<dbReference type="GO" id="GO:0050265">
    <property type="term" value="F:RNA uridylyltransferase activity"/>
    <property type="evidence" value="ECO:0007669"/>
    <property type="project" value="UniProtKB-EC"/>
</dbReference>
<dbReference type="SUPFAM" id="SSF81631">
    <property type="entry name" value="PAP/OAS1 substrate-binding domain"/>
    <property type="match status" value="1"/>
</dbReference>
<evidence type="ECO:0000256" key="10">
    <source>
        <dbReference type="ARBA" id="ARBA00022842"/>
    </source>
</evidence>
<evidence type="ECO:0000256" key="16">
    <source>
        <dbReference type="SAM" id="MobiDB-lite"/>
    </source>
</evidence>
<name>A0A9P0A5Q7_BEMTA</name>
<keyword evidence="11 15" id="KW-0694">RNA-binding</keyword>
<keyword evidence="6" id="KW-0548">Nucleotidyltransferase</keyword>
<dbReference type="InterPro" id="IPR002058">
    <property type="entry name" value="PAP_assoc"/>
</dbReference>
<evidence type="ECO:0000256" key="3">
    <source>
        <dbReference type="ARBA" id="ARBA00012472"/>
    </source>
</evidence>
<dbReference type="InterPro" id="IPR043519">
    <property type="entry name" value="NT_sf"/>
</dbReference>
<evidence type="ECO:0000256" key="5">
    <source>
        <dbReference type="ARBA" id="ARBA00022679"/>
    </source>
</evidence>
<dbReference type="InterPro" id="IPR012677">
    <property type="entry name" value="Nucleotide-bd_a/b_plait_sf"/>
</dbReference>
<evidence type="ECO:0000256" key="11">
    <source>
        <dbReference type="ARBA" id="ARBA00022884"/>
    </source>
</evidence>
<keyword evidence="10" id="KW-0460">Magnesium</keyword>
<comment type="catalytic activity">
    <reaction evidence="14">
        <text>RNA(n) + UTP = RNA(n)-3'-uridine ribonucleotide + diphosphate</text>
        <dbReference type="Rhea" id="RHEA:14785"/>
        <dbReference type="Rhea" id="RHEA-COMP:14527"/>
        <dbReference type="Rhea" id="RHEA-COMP:17348"/>
        <dbReference type="ChEBI" id="CHEBI:33019"/>
        <dbReference type="ChEBI" id="CHEBI:46398"/>
        <dbReference type="ChEBI" id="CHEBI:140395"/>
        <dbReference type="ChEBI" id="CHEBI:173116"/>
        <dbReference type="EC" id="2.7.7.52"/>
    </reaction>
</comment>
<evidence type="ECO:0000256" key="1">
    <source>
        <dbReference type="ARBA" id="ARBA00001936"/>
    </source>
</evidence>
<dbReference type="GO" id="GO:1990817">
    <property type="term" value="F:poly(A) RNA polymerase activity"/>
    <property type="evidence" value="ECO:0007669"/>
    <property type="project" value="UniProtKB-ARBA"/>
</dbReference>
<dbReference type="InterPro" id="IPR035979">
    <property type="entry name" value="RBD_domain_sf"/>
</dbReference>
<dbReference type="PANTHER" id="PTHR12271">
    <property type="entry name" value="POLY A POLYMERASE CID PAP -RELATED"/>
    <property type="match status" value="1"/>
</dbReference>
<dbReference type="InterPro" id="IPR013087">
    <property type="entry name" value="Znf_C2H2_type"/>
</dbReference>
<evidence type="ECO:0000256" key="8">
    <source>
        <dbReference type="ARBA" id="ARBA00022741"/>
    </source>
</evidence>
<dbReference type="Pfam" id="PF22600">
    <property type="entry name" value="MTPAP-like_central"/>
    <property type="match status" value="1"/>
</dbReference>
<dbReference type="AlphaFoldDB" id="A0A9P0A5Q7"/>
<feature type="compositionally biased region" description="Low complexity" evidence="16">
    <location>
        <begin position="161"/>
        <end position="192"/>
    </location>
</feature>
<dbReference type="PROSITE" id="PS50102">
    <property type="entry name" value="RRM"/>
    <property type="match status" value="1"/>
</dbReference>
<evidence type="ECO:0000259" key="17">
    <source>
        <dbReference type="PROSITE" id="PS50102"/>
    </source>
</evidence>
<dbReference type="InterPro" id="IPR054708">
    <property type="entry name" value="MTPAP-like_central"/>
</dbReference>
<dbReference type="Pfam" id="PF03828">
    <property type="entry name" value="PAP_assoc"/>
    <property type="match status" value="1"/>
</dbReference>